<protein>
    <submittedName>
        <fullName evidence="6">Mss4-like protein</fullName>
    </submittedName>
</protein>
<dbReference type="InterPro" id="IPR011057">
    <property type="entry name" value="Mss4-like_sf"/>
</dbReference>
<keyword evidence="3" id="KW-0862">Zinc</keyword>
<gene>
    <name evidence="6" type="ORF">BDV40DRAFT_258277</name>
</gene>
<dbReference type="GO" id="GO:0016846">
    <property type="term" value="F:carbon-sulfur lyase activity"/>
    <property type="evidence" value="ECO:0007669"/>
    <property type="project" value="InterPro"/>
</dbReference>
<dbReference type="Pfam" id="PF04828">
    <property type="entry name" value="GFA"/>
    <property type="match status" value="1"/>
</dbReference>
<dbReference type="Proteomes" id="UP000326950">
    <property type="component" value="Unassembled WGS sequence"/>
</dbReference>
<name>A0A5N6V3F4_ASPTM</name>
<organism evidence="6 7">
    <name type="scientific">Aspergillus tamarii</name>
    <dbReference type="NCBI Taxonomy" id="41984"/>
    <lineage>
        <taxon>Eukaryota</taxon>
        <taxon>Fungi</taxon>
        <taxon>Dikarya</taxon>
        <taxon>Ascomycota</taxon>
        <taxon>Pezizomycotina</taxon>
        <taxon>Eurotiomycetes</taxon>
        <taxon>Eurotiomycetidae</taxon>
        <taxon>Eurotiales</taxon>
        <taxon>Aspergillaceae</taxon>
        <taxon>Aspergillus</taxon>
        <taxon>Aspergillus subgen. Circumdati</taxon>
    </lineage>
</organism>
<keyword evidence="4" id="KW-0456">Lyase</keyword>
<dbReference type="GO" id="GO:0046872">
    <property type="term" value="F:metal ion binding"/>
    <property type="evidence" value="ECO:0007669"/>
    <property type="project" value="UniProtKB-KW"/>
</dbReference>
<dbReference type="AlphaFoldDB" id="A0A5N6V3F4"/>
<evidence type="ECO:0000313" key="6">
    <source>
        <dbReference type="EMBL" id="KAE8165512.1"/>
    </source>
</evidence>
<dbReference type="OrthoDB" id="9985472at2759"/>
<dbReference type="PROSITE" id="PS51891">
    <property type="entry name" value="CENP_V_GFA"/>
    <property type="match status" value="1"/>
</dbReference>
<evidence type="ECO:0000259" key="5">
    <source>
        <dbReference type="PROSITE" id="PS51891"/>
    </source>
</evidence>
<proteinExistence type="inferred from homology"/>
<comment type="similarity">
    <text evidence="1">Belongs to the Gfa family.</text>
</comment>
<dbReference type="EMBL" id="ML738600">
    <property type="protein sequence ID" value="KAE8165512.1"/>
    <property type="molecule type" value="Genomic_DNA"/>
</dbReference>
<dbReference type="InterPro" id="IPR006913">
    <property type="entry name" value="CENP-V/GFA"/>
</dbReference>
<evidence type="ECO:0000256" key="4">
    <source>
        <dbReference type="ARBA" id="ARBA00023239"/>
    </source>
</evidence>
<dbReference type="SUPFAM" id="SSF51316">
    <property type="entry name" value="Mss4-like"/>
    <property type="match status" value="1"/>
</dbReference>
<reference evidence="6 7" key="1">
    <citation type="submission" date="2019-04" db="EMBL/GenBank/DDBJ databases">
        <title>Friends and foes A comparative genomics study of 23 Aspergillus species from section Flavi.</title>
        <authorList>
            <consortium name="DOE Joint Genome Institute"/>
            <person name="Kjaerbolling I."/>
            <person name="Vesth T."/>
            <person name="Frisvad J.C."/>
            <person name="Nybo J.L."/>
            <person name="Theobald S."/>
            <person name="Kildgaard S."/>
            <person name="Isbrandt T."/>
            <person name="Kuo A."/>
            <person name="Sato A."/>
            <person name="Lyhne E.K."/>
            <person name="Kogle M.E."/>
            <person name="Wiebenga A."/>
            <person name="Kun R.S."/>
            <person name="Lubbers R.J."/>
            <person name="Makela M.R."/>
            <person name="Barry K."/>
            <person name="Chovatia M."/>
            <person name="Clum A."/>
            <person name="Daum C."/>
            <person name="Haridas S."/>
            <person name="He G."/>
            <person name="LaButti K."/>
            <person name="Lipzen A."/>
            <person name="Mondo S."/>
            <person name="Riley R."/>
            <person name="Salamov A."/>
            <person name="Simmons B.A."/>
            <person name="Magnuson J.K."/>
            <person name="Henrissat B."/>
            <person name="Mortensen U.H."/>
            <person name="Larsen T.O."/>
            <person name="Devries R.P."/>
            <person name="Grigoriev I.V."/>
            <person name="Machida M."/>
            <person name="Baker S.E."/>
            <person name="Andersen M.R."/>
        </authorList>
    </citation>
    <scope>NUCLEOTIDE SEQUENCE [LARGE SCALE GENOMIC DNA]</scope>
    <source>
        <strain evidence="6 7">CBS 117626</strain>
    </source>
</reference>
<evidence type="ECO:0000256" key="1">
    <source>
        <dbReference type="ARBA" id="ARBA00005495"/>
    </source>
</evidence>
<dbReference type="PANTHER" id="PTHR33337">
    <property type="entry name" value="GFA DOMAIN-CONTAINING PROTEIN"/>
    <property type="match status" value="1"/>
</dbReference>
<evidence type="ECO:0000256" key="3">
    <source>
        <dbReference type="ARBA" id="ARBA00022833"/>
    </source>
</evidence>
<keyword evidence="2" id="KW-0479">Metal-binding</keyword>
<evidence type="ECO:0000313" key="7">
    <source>
        <dbReference type="Proteomes" id="UP000326950"/>
    </source>
</evidence>
<dbReference type="PANTHER" id="PTHR33337:SF40">
    <property type="entry name" value="CENP-V_GFA DOMAIN-CONTAINING PROTEIN-RELATED"/>
    <property type="match status" value="1"/>
</dbReference>
<sequence>MTSILRRTLYNSTCRPRLNLSLCQFSRLNLYCRSIHFSQSSPKTMPTYPGSCYCRDIEYELSLSSPDDARTSLCHCKSCKKAFGTNYGLTAKIPKDALRITKGAPKEHVADNGSGSLIHREFCSNCGSFICEYGDAVKDQFRYLCVGSLDDPEALPPKGEFFCSSRANWMPEIPDVFHKQKIKE</sequence>
<dbReference type="Gene3D" id="3.90.1590.10">
    <property type="entry name" value="glutathione-dependent formaldehyde- activating enzyme (gfa)"/>
    <property type="match status" value="1"/>
</dbReference>
<accession>A0A5N6V3F4</accession>
<evidence type="ECO:0000256" key="2">
    <source>
        <dbReference type="ARBA" id="ARBA00022723"/>
    </source>
</evidence>
<keyword evidence="7" id="KW-1185">Reference proteome</keyword>
<feature type="domain" description="CENP-V/GFA" evidence="5">
    <location>
        <begin position="48"/>
        <end position="159"/>
    </location>
</feature>